<gene>
    <name evidence="2" type="ORF">GSLYS_00019705001</name>
</gene>
<dbReference type="Proteomes" id="UP001497497">
    <property type="component" value="Unassembled WGS sequence"/>
</dbReference>
<dbReference type="PANTHER" id="PTHR46830:SF1">
    <property type="entry name" value="ALPHA-1,4-N-ACETYLGLUCOSAMINYLTRANSFERASE"/>
    <property type="match status" value="1"/>
</dbReference>
<accession>A0AAV2IGX7</accession>
<name>A0AAV2IGX7_LYMST</name>
<proteinExistence type="predicted"/>
<evidence type="ECO:0000256" key="1">
    <source>
        <dbReference type="SAM" id="Phobius"/>
    </source>
</evidence>
<evidence type="ECO:0000313" key="3">
    <source>
        <dbReference type="Proteomes" id="UP001497497"/>
    </source>
</evidence>
<keyword evidence="1" id="KW-1133">Transmembrane helix</keyword>
<reference evidence="2 3" key="1">
    <citation type="submission" date="2024-04" db="EMBL/GenBank/DDBJ databases">
        <authorList>
            <consortium name="Genoscope - CEA"/>
            <person name="William W."/>
        </authorList>
    </citation>
    <scope>NUCLEOTIDE SEQUENCE [LARGE SCALE GENOMIC DNA]</scope>
</reference>
<protein>
    <submittedName>
        <fullName evidence="2">Uncharacterized protein</fullName>
    </submittedName>
</protein>
<keyword evidence="3" id="KW-1185">Reference proteome</keyword>
<dbReference type="EMBL" id="CAXITT010000799">
    <property type="protein sequence ID" value="CAL1546328.1"/>
    <property type="molecule type" value="Genomic_DNA"/>
</dbReference>
<keyword evidence="1" id="KW-0472">Membrane</keyword>
<keyword evidence="1" id="KW-0812">Transmembrane</keyword>
<dbReference type="AlphaFoldDB" id="A0AAV2IGX7"/>
<dbReference type="PANTHER" id="PTHR46830">
    <property type="entry name" value="TRANSFERASE, PUTATIVE-RELATED"/>
    <property type="match status" value="1"/>
</dbReference>
<feature type="transmembrane region" description="Helical" evidence="1">
    <location>
        <begin position="61"/>
        <end position="78"/>
    </location>
</feature>
<comment type="caution">
    <text evidence="2">The sequence shown here is derived from an EMBL/GenBank/DDBJ whole genome shotgun (WGS) entry which is preliminary data.</text>
</comment>
<organism evidence="2 3">
    <name type="scientific">Lymnaea stagnalis</name>
    <name type="common">Great pond snail</name>
    <name type="synonym">Helix stagnalis</name>
    <dbReference type="NCBI Taxonomy" id="6523"/>
    <lineage>
        <taxon>Eukaryota</taxon>
        <taxon>Metazoa</taxon>
        <taxon>Spiralia</taxon>
        <taxon>Lophotrochozoa</taxon>
        <taxon>Mollusca</taxon>
        <taxon>Gastropoda</taxon>
        <taxon>Heterobranchia</taxon>
        <taxon>Euthyneura</taxon>
        <taxon>Panpulmonata</taxon>
        <taxon>Hygrophila</taxon>
        <taxon>Lymnaeoidea</taxon>
        <taxon>Lymnaeidae</taxon>
        <taxon>Lymnaea</taxon>
    </lineage>
</organism>
<sequence>MMEESGKSDDQLDEWSVEGINGHPYQHQVLVMPVPSRQSSMFHSFFRMLHKARSRAQRRRVYAWLLASSALVLMVIYTQQAAVVTFQESLPQVDNTVVVKQEMPAAAPKAVNLNPNADIENYDNQEDLLPDLAPPIVHFIWCGRRKFEFRHFLSIKRADNLIKPDKIFFHYQDLPEIDNEHYYTWFNQTRSENDHVLLKKLNMTSCPQHGAERYLLVLSILEYFGGIYVPEDAILVDFPVHLRAAEFMSGVVVKSLTEYLDGIIVAKKNGFISPSSQTGLNVVLAKGRPMAQGTINPCGTIDVYNEQGDGDIICVKVAEEIFPSDIWDTRSNFATLSRLAGYGVQDVQPKVNQKMAIPNIGHYICWDCEMKFSTYISILSALNVAGLSKVYVHGIKPPSGMWWKKLQSTQRVFHVYREYPERSHDRATMTQELAQGITRVSILLKYGGVFCDTRVIWTNTIPEELFGYDAVASPDWMLYGSWPDSVSHTTIMSKKNSDYLFKLRNLHSHRHNERFWFVDQFLAYKIIEHNPEVLRLDRHFQVKCLNQNCHPTWFPGYKADLNENPPGPAFVWQNDTLSVHWDVFPDLELDTVKYTSGPVVEAARRALHKSGISIQELNIS</sequence>
<evidence type="ECO:0000313" key="2">
    <source>
        <dbReference type="EMBL" id="CAL1546328.1"/>
    </source>
</evidence>